<dbReference type="EMBL" id="CACVBM020001128">
    <property type="protein sequence ID" value="CAA7032781.1"/>
    <property type="molecule type" value="Genomic_DNA"/>
</dbReference>
<evidence type="ECO:0000313" key="5">
    <source>
        <dbReference type="EMBL" id="CAA7032781.1"/>
    </source>
</evidence>
<keyword evidence="3" id="KW-0106">Calcium</keyword>
<feature type="domain" description="EF-hand" evidence="4">
    <location>
        <begin position="76"/>
        <end position="103"/>
    </location>
</feature>
<dbReference type="AlphaFoldDB" id="A0A6D2J670"/>
<feature type="domain" description="EF-hand" evidence="4">
    <location>
        <begin position="1"/>
        <end position="33"/>
    </location>
</feature>
<dbReference type="InterPro" id="IPR011992">
    <property type="entry name" value="EF-hand-dom_pair"/>
</dbReference>
<accession>A0A6D2J670</accession>
<sequence length="137" mass="15394">MSARQIFEKFDKNGDGKLSLDEFHEVALAFYNNLSQDNNFSQEEIVNMFNEMDTNGDGEIDADEFTTCIERMLKEVFDFCDVDGDGKIPADEMYVAMTRLGKECTEESCADKVQAADADGDGFLSFEEFMAMVIGDL</sequence>
<dbReference type="PROSITE" id="PS00018">
    <property type="entry name" value="EF_HAND_1"/>
    <property type="match status" value="3"/>
</dbReference>
<dbReference type="PANTHER" id="PTHR10891">
    <property type="entry name" value="EF-HAND CALCIUM-BINDING DOMAIN CONTAINING PROTEIN"/>
    <property type="match status" value="1"/>
</dbReference>
<dbReference type="InterPro" id="IPR002048">
    <property type="entry name" value="EF_hand_dom"/>
</dbReference>
<dbReference type="Proteomes" id="UP000467841">
    <property type="component" value="Unassembled WGS sequence"/>
</dbReference>
<dbReference type="OrthoDB" id="26525at2759"/>
<keyword evidence="1" id="KW-0479">Metal-binding</keyword>
<dbReference type="CDD" id="cd00051">
    <property type="entry name" value="EFh"/>
    <property type="match status" value="2"/>
</dbReference>
<dbReference type="InterPro" id="IPR039647">
    <property type="entry name" value="EF_hand_pair_protein_CML-like"/>
</dbReference>
<dbReference type="SUPFAM" id="SSF47473">
    <property type="entry name" value="EF-hand"/>
    <property type="match status" value="1"/>
</dbReference>
<dbReference type="SMART" id="SM00054">
    <property type="entry name" value="EFh"/>
    <property type="match status" value="4"/>
</dbReference>
<evidence type="ECO:0000256" key="1">
    <source>
        <dbReference type="ARBA" id="ARBA00022723"/>
    </source>
</evidence>
<dbReference type="PROSITE" id="PS50222">
    <property type="entry name" value="EF_HAND_2"/>
    <property type="match status" value="4"/>
</dbReference>
<evidence type="ECO:0000256" key="2">
    <source>
        <dbReference type="ARBA" id="ARBA00022737"/>
    </source>
</evidence>
<feature type="domain" description="EF-hand" evidence="4">
    <location>
        <begin position="104"/>
        <end position="137"/>
    </location>
</feature>
<dbReference type="Pfam" id="PF13499">
    <property type="entry name" value="EF-hand_7"/>
    <property type="match status" value="2"/>
</dbReference>
<feature type="domain" description="EF-hand" evidence="4">
    <location>
        <begin position="40"/>
        <end position="75"/>
    </location>
</feature>
<evidence type="ECO:0000259" key="4">
    <source>
        <dbReference type="PROSITE" id="PS50222"/>
    </source>
</evidence>
<dbReference type="GO" id="GO:0005509">
    <property type="term" value="F:calcium ion binding"/>
    <property type="evidence" value="ECO:0007669"/>
    <property type="project" value="InterPro"/>
</dbReference>
<keyword evidence="2" id="KW-0677">Repeat</keyword>
<gene>
    <name evidence="5" type="ORF">MERR_LOCUS20016</name>
</gene>
<reference evidence="5" key="1">
    <citation type="submission" date="2020-01" db="EMBL/GenBank/DDBJ databases">
        <authorList>
            <person name="Mishra B."/>
        </authorList>
    </citation>
    <scope>NUCLEOTIDE SEQUENCE [LARGE SCALE GENOMIC DNA]</scope>
</reference>
<comment type="caution">
    <text evidence="5">The sequence shown here is derived from an EMBL/GenBank/DDBJ whole genome shotgun (WGS) entry which is preliminary data.</text>
</comment>
<dbReference type="Gene3D" id="1.10.238.10">
    <property type="entry name" value="EF-hand"/>
    <property type="match status" value="2"/>
</dbReference>
<proteinExistence type="predicted"/>
<evidence type="ECO:0000313" key="6">
    <source>
        <dbReference type="Proteomes" id="UP000467841"/>
    </source>
</evidence>
<protein>
    <recommendedName>
        <fullName evidence="4">EF-hand domain-containing protein</fullName>
    </recommendedName>
</protein>
<evidence type="ECO:0000256" key="3">
    <source>
        <dbReference type="ARBA" id="ARBA00022837"/>
    </source>
</evidence>
<dbReference type="FunFam" id="1.10.238.10:FF:000003">
    <property type="entry name" value="Calmodulin A"/>
    <property type="match status" value="1"/>
</dbReference>
<organism evidence="5 6">
    <name type="scientific">Microthlaspi erraticum</name>
    <dbReference type="NCBI Taxonomy" id="1685480"/>
    <lineage>
        <taxon>Eukaryota</taxon>
        <taxon>Viridiplantae</taxon>
        <taxon>Streptophyta</taxon>
        <taxon>Embryophyta</taxon>
        <taxon>Tracheophyta</taxon>
        <taxon>Spermatophyta</taxon>
        <taxon>Magnoliopsida</taxon>
        <taxon>eudicotyledons</taxon>
        <taxon>Gunneridae</taxon>
        <taxon>Pentapetalae</taxon>
        <taxon>rosids</taxon>
        <taxon>malvids</taxon>
        <taxon>Brassicales</taxon>
        <taxon>Brassicaceae</taxon>
        <taxon>Coluteocarpeae</taxon>
        <taxon>Microthlaspi</taxon>
    </lineage>
</organism>
<keyword evidence="6" id="KW-1185">Reference proteome</keyword>
<name>A0A6D2J670_9BRAS</name>
<dbReference type="InterPro" id="IPR018247">
    <property type="entry name" value="EF_Hand_1_Ca_BS"/>
</dbReference>